<dbReference type="RefSeq" id="WP_015206900.1">
    <property type="nucleotide sequence ID" value="NC_019757.1"/>
</dbReference>
<dbReference type="OrthoDB" id="532186at2"/>
<name>K9WV09_9NOST</name>
<dbReference type="InterPro" id="IPR001387">
    <property type="entry name" value="Cro/C1-type_HTH"/>
</dbReference>
<reference evidence="1 2" key="1">
    <citation type="submission" date="2012-06" db="EMBL/GenBank/DDBJ databases">
        <title>Finished chromosome of genome of Cylindrospermum stagnale PCC 7417.</title>
        <authorList>
            <consortium name="US DOE Joint Genome Institute"/>
            <person name="Gugger M."/>
            <person name="Coursin T."/>
            <person name="Rippka R."/>
            <person name="Tandeau De Marsac N."/>
            <person name="Huntemann M."/>
            <person name="Wei C.-L."/>
            <person name="Han J."/>
            <person name="Detter J.C."/>
            <person name="Han C."/>
            <person name="Tapia R."/>
            <person name="Chen A."/>
            <person name="Kyrpides N."/>
            <person name="Mavromatis K."/>
            <person name="Markowitz V."/>
            <person name="Szeto E."/>
            <person name="Ivanova N."/>
            <person name="Pagani I."/>
            <person name="Pati A."/>
            <person name="Goodwin L."/>
            <person name="Nordberg H.P."/>
            <person name="Cantor M.N."/>
            <person name="Hua S.X."/>
            <person name="Woyke T."/>
            <person name="Kerfeld C.A."/>
        </authorList>
    </citation>
    <scope>NUCLEOTIDE SEQUENCE [LARGE SCALE GENOMIC DNA]</scope>
    <source>
        <strain evidence="1 2">PCC 7417</strain>
    </source>
</reference>
<dbReference type="AlphaFoldDB" id="K9WV09"/>
<sequence>MGKAGQALKKVLETYEISQNQLAVIMQTARSNVHRWINETRDPTAEAVLEIRDGLERINPNAAKDFIKLYLGDSVEEY</sequence>
<dbReference type="STRING" id="56107.Cylst_1355"/>
<dbReference type="EMBL" id="CP003642">
    <property type="protein sequence ID" value="AFZ23644.1"/>
    <property type="molecule type" value="Genomic_DNA"/>
</dbReference>
<evidence type="ECO:0000313" key="2">
    <source>
        <dbReference type="Proteomes" id="UP000010475"/>
    </source>
</evidence>
<dbReference type="KEGG" id="csg:Cylst_1355"/>
<dbReference type="SUPFAM" id="SSF47413">
    <property type="entry name" value="lambda repressor-like DNA-binding domains"/>
    <property type="match status" value="1"/>
</dbReference>
<proteinExistence type="predicted"/>
<dbReference type="HOGENOM" id="CLU_196739_0_0_3"/>
<evidence type="ECO:0008006" key="3">
    <source>
        <dbReference type="Google" id="ProtNLM"/>
    </source>
</evidence>
<keyword evidence="2" id="KW-1185">Reference proteome</keyword>
<dbReference type="GO" id="GO:0003677">
    <property type="term" value="F:DNA binding"/>
    <property type="evidence" value="ECO:0007669"/>
    <property type="project" value="InterPro"/>
</dbReference>
<protein>
    <recommendedName>
        <fullName evidence="3">Helix-turn-helix protein</fullName>
    </recommendedName>
</protein>
<accession>K9WV09</accession>
<dbReference type="Gene3D" id="1.10.260.40">
    <property type="entry name" value="lambda repressor-like DNA-binding domains"/>
    <property type="match status" value="1"/>
</dbReference>
<organism evidence="1 2">
    <name type="scientific">Cylindrospermum stagnale PCC 7417</name>
    <dbReference type="NCBI Taxonomy" id="56107"/>
    <lineage>
        <taxon>Bacteria</taxon>
        <taxon>Bacillati</taxon>
        <taxon>Cyanobacteriota</taxon>
        <taxon>Cyanophyceae</taxon>
        <taxon>Nostocales</taxon>
        <taxon>Nostocaceae</taxon>
        <taxon>Cylindrospermum</taxon>
    </lineage>
</organism>
<dbReference type="InterPro" id="IPR010982">
    <property type="entry name" value="Lambda_DNA-bd_dom_sf"/>
</dbReference>
<evidence type="ECO:0000313" key="1">
    <source>
        <dbReference type="EMBL" id="AFZ23644.1"/>
    </source>
</evidence>
<dbReference type="Proteomes" id="UP000010475">
    <property type="component" value="Chromosome"/>
</dbReference>
<dbReference type="CDD" id="cd00093">
    <property type="entry name" value="HTH_XRE"/>
    <property type="match status" value="1"/>
</dbReference>
<dbReference type="eggNOG" id="COG3093">
    <property type="taxonomic scope" value="Bacteria"/>
</dbReference>
<gene>
    <name evidence="1" type="ORF">Cylst_1355</name>
</gene>